<evidence type="ECO:0000313" key="1">
    <source>
        <dbReference type="EMBL" id="PNP57199.1"/>
    </source>
</evidence>
<dbReference type="EMBL" id="MTQA01000512">
    <property type="protein sequence ID" value="PNP57199.1"/>
    <property type="molecule type" value="Genomic_DNA"/>
</dbReference>
<proteinExistence type="predicted"/>
<gene>
    <name evidence="1" type="ORF">FNYG_15276</name>
</gene>
<name>A0A2K0UHF7_GIBNY</name>
<organism evidence="1 2">
    <name type="scientific">Gibberella nygamai</name>
    <name type="common">Bean root rot disease fungus</name>
    <name type="synonym">Fusarium nygamai</name>
    <dbReference type="NCBI Taxonomy" id="42673"/>
    <lineage>
        <taxon>Eukaryota</taxon>
        <taxon>Fungi</taxon>
        <taxon>Dikarya</taxon>
        <taxon>Ascomycota</taxon>
        <taxon>Pezizomycotina</taxon>
        <taxon>Sordariomycetes</taxon>
        <taxon>Hypocreomycetidae</taxon>
        <taxon>Hypocreales</taxon>
        <taxon>Nectriaceae</taxon>
        <taxon>Fusarium</taxon>
        <taxon>Fusarium fujikuroi species complex</taxon>
    </lineage>
</organism>
<keyword evidence="2" id="KW-1185">Reference proteome</keyword>
<dbReference type="AlphaFoldDB" id="A0A2K0UHF7"/>
<evidence type="ECO:0000313" key="2">
    <source>
        <dbReference type="Proteomes" id="UP000236664"/>
    </source>
</evidence>
<sequence length="35" mass="4311">MSYYRQIQKNKDLLDGIKQSQRMIEEAEKEFEEMT</sequence>
<protein>
    <submittedName>
        <fullName evidence="1">Uncharacterized protein</fullName>
    </submittedName>
</protein>
<dbReference type="Proteomes" id="UP000236664">
    <property type="component" value="Unassembled WGS sequence"/>
</dbReference>
<accession>A0A2K0UHF7</accession>
<comment type="caution">
    <text evidence="1">The sequence shown here is derived from an EMBL/GenBank/DDBJ whole genome shotgun (WGS) entry which is preliminary data.</text>
</comment>
<reference evidence="1 2" key="1">
    <citation type="submission" date="2017-06" db="EMBL/GenBank/DDBJ databases">
        <title>Genome of Fusarium nygamai isolate CS10214.</title>
        <authorList>
            <person name="Gardiner D.M."/>
            <person name="Obanor F."/>
            <person name="Kazan K."/>
        </authorList>
    </citation>
    <scope>NUCLEOTIDE SEQUENCE [LARGE SCALE GENOMIC DNA]</scope>
    <source>
        <strain evidence="1 2">CS10214</strain>
    </source>
</reference>